<proteinExistence type="predicted"/>
<organism evidence="1 2">
    <name type="scientific">Orbilia blumenaviensis</name>
    <dbReference type="NCBI Taxonomy" id="1796055"/>
    <lineage>
        <taxon>Eukaryota</taxon>
        <taxon>Fungi</taxon>
        <taxon>Dikarya</taxon>
        <taxon>Ascomycota</taxon>
        <taxon>Pezizomycotina</taxon>
        <taxon>Orbiliomycetes</taxon>
        <taxon>Orbiliales</taxon>
        <taxon>Orbiliaceae</taxon>
        <taxon>Orbilia</taxon>
    </lineage>
</organism>
<protein>
    <recommendedName>
        <fullName evidence="3">Clr5 domain-containing protein</fullName>
    </recommendedName>
</protein>
<evidence type="ECO:0000313" key="2">
    <source>
        <dbReference type="Proteomes" id="UP001373714"/>
    </source>
</evidence>
<keyword evidence="2" id="KW-1185">Reference proteome</keyword>
<dbReference type="Proteomes" id="UP001373714">
    <property type="component" value="Unassembled WGS sequence"/>
</dbReference>
<name>A0AAV9U627_9PEZI</name>
<dbReference type="AlphaFoldDB" id="A0AAV9U627"/>
<comment type="caution">
    <text evidence="1">The sequence shown here is derived from an EMBL/GenBank/DDBJ whole genome shotgun (WGS) entry which is preliminary data.</text>
</comment>
<evidence type="ECO:0008006" key="3">
    <source>
        <dbReference type="Google" id="ProtNLM"/>
    </source>
</evidence>
<evidence type="ECO:0000313" key="1">
    <source>
        <dbReference type="EMBL" id="KAK6335799.1"/>
    </source>
</evidence>
<dbReference type="EMBL" id="JAVHNS010000014">
    <property type="protein sequence ID" value="KAK6335799.1"/>
    <property type="molecule type" value="Genomic_DNA"/>
</dbReference>
<accession>A0AAV9U627</accession>
<gene>
    <name evidence="1" type="ORF">TWF730_003176</name>
</gene>
<sequence length="78" mass="9191">MDLQWKAPQSMAPRPRKRVTKSLTEIDVKPYKSIILETVGSGSYQSTIDTLRDVHQFEMSMDQLKKFLKIWHFQKKPP</sequence>
<reference evidence="1 2" key="1">
    <citation type="submission" date="2019-10" db="EMBL/GenBank/DDBJ databases">
        <authorList>
            <person name="Palmer J.M."/>
        </authorList>
    </citation>
    <scope>NUCLEOTIDE SEQUENCE [LARGE SCALE GENOMIC DNA]</scope>
    <source>
        <strain evidence="1 2">TWF730</strain>
    </source>
</reference>